<proteinExistence type="predicted"/>
<dbReference type="Proteomes" id="UP000092596">
    <property type="component" value="Chromosome"/>
</dbReference>
<gene>
    <name evidence="1" type="ORF">DAD186_18570</name>
    <name evidence="2" type="ORF">FOB48_02155</name>
</gene>
<dbReference type="Proteomes" id="UP000323865">
    <property type="component" value="Chromosome"/>
</dbReference>
<evidence type="ECO:0000313" key="2">
    <source>
        <dbReference type="EMBL" id="QEU11224.1"/>
    </source>
</evidence>
<evidence type="ECO:0000313" key="1">
    <source>
        <dbReference type="EMBL" id="ANP28407.1"/>
    </source>
</evidence>
<dbReference type="PATRIC" id="fig|1630135.4.peg.1855"/>
<protein>
    <submittedName>
        <fullName evidence="1">Uncharacterized protein</fullName>
    </submittedName>
</protein>
<sequence>MDEEWKSRKAEIFEVQERNLRRAEREEHEKATAIILDGIKRFREAGIEPHPLRALPYRGSRPVKTTHVGWYLKSDRTVGIDTEGHYYILSAPGDLMTRIKGATLEPKSAPLIVGRGGRDGEWFEIDKLLELRLHEPVAPARRPTA</sequence>
<dbReference type="AlphaFoldDB" id="A0A1B0ZKI6"/>
<keyword evidence="4" id="KW-1185">Reference proteome</keyword>
<organism evidence="1 3">
    <name type="scientific">Dermabacter vaginalis</name>
    <dbReference type="NCBI Taxonomy" id="1630135"/>
    <lineage>
        <taxon>Bacteria</taxon>
        <taxon>Bacillati</taxon>
        <taxon>Actinomycetota</taxon>
        <taxon>Actinomycetes</taxon>
        <taxon>Micrococcales</taxon>
        <taxon>Dermabacteraceae</taxon>
        <taxon>Dermabacter</taxon>
    </lineage>
</organism>
<dbReference type="EMBL" id="CP044108">
    <property type="protein sequence ID" value="QEU11224.1"/>
    <property type="molecule type" value="Genomic_DNA"/>
</dbReference>
<dbReference type="RefSeq" id="WP_065248401.1">
    <property type="nucleotide sequence ID" value="NZ_CP012117.1"/>
</dbReference>
<dbReference type="STRING" id="1630135.DAD186_18570"/>
<evidence type="ECO:0000313" key="3">
    <source>
        <dbReference type="Proteomes" id="UP000092596"/>
    </source>
</evidence>
<evidence type="ECO:0000313" key="4">
    <source>
        <dbReference type="Proteomes" id="UP000323865"/>
    </source>
</evidence>
<dbReference type="EMBL" id="CP012117">
    <property type="protein sequence ID" value="ANP28407.1"/>
    <property type="molecule type" value="Genomic_DNA"/>
</dbReference>
<accession>A0A1B0ZKI6</accession>
<reference evidence="2 4" key="2">
    <citation type="submission" date="2019-09" db="EMBL/GenBank/DDBJ databases">
        <title>FDA dAtabase for Regulatory Grade micrObial Sequences (FDA-ARGOS): Supporting development and validation of Infectious Disease Dx tests.</title>
        <authorList>
            <person name="Sciortino C."/>
            <person name="Tallon L."/>
            <person name="Sadzewicz L."/>
            <person name="Vavikolanu K."/>
            <person name="Mehta A."/>
            <person name="Aluvathingal J."/>
            <person name="Nadendla S."/>
            <person name="Nandy P."/>
            <person name="Geyer C."/>
            <person name="Yan Y."/>
            <person name="Sichtig H."/>
        </authorList>
    </citation>
    <scope>NUCLEOTIDE SEQUENCE [LARGE SCALE GENOMIC DNA]</scope>
    <source>
        <strain evidence="2 4">FDAARGOS_640</strain>
    </source>
</reference>
<name>A0A1B0ZKI6_9MICO</name>
<reference evidence="1 3" key="1">
    <citation type="submission" date="2015-06" db="EMBL/GenBank/DDBJ databases">
        <title>Investigation of pathophysiology for high-risk pregnancy and development of treatment modality based on it.</title>
        <authorList>
            <person name="Kim B.-C."/>
            <person name="Lim S."/>
        </authorList>
    </citation>
    <scope>NUCLEOTIDE SEQUENCE [LARGE SCALE GENOMIC DNA]</scope>
    <source>
        <strain evidence="1 3">AD1-86</strain>
    </source>
</reference>
<dbReference type="KEGG" id="dva:DAD186_18570"/>